<organism evidence="2 3">
    <name type="scientific">Crotalaria pallida</name>
    <name type="common">Smooth rattlebox</name>
    <name type="synonym">Crotalaria striata</name>
    <dbReference type="NCBI Taxonomy" id="3830"/>
    <lineage>
        <taxon>Eukaryota</taxon>
        <taxon>Viridiplantae</taxon>
        <taxon>Streptophyta</taxon>
        <taxon>Embryophyta</taxon>
        <taxon>Tracheophyta</taxon>
        <taxon>Spermatophyta</taxon>
        <taxon>Magnoliopsida</taxon>
        <taxon>eudicotyledons</taxon>
        <taxon>Gunneridae</taxon>
        <taxon>Pentapetalae</taxon>
        <taxon>rosids</taxon>
        <taxon>fabids</taxon>
        <taxon>Fabales</taxon>
        <taxon>Fabaceae</taxon>
        <taxon>Papilionoideae</taxon>
        <taxon>50 kb inversion clade</taxon>
        <taxon>genistoids sensu lato</taxon>
        <taxon>core genistoids</taxon>
        <taxon>Crotalarieae</taxon>
        <taxon>Crotalaria</taxon>
    </lineage>
</organism>
<comment type="caution">
    <text evidence="2">The sequence shown here is derived from an EMBL/GenBank/DDBJ whole genome shotgun (WGS) entry which is preliminary data.</text>
</comment>
<feature type="region of interest" description="Disordered" evidence="1">
    <location>
        <begin position="25"/>
        <end position="56"/>
    </location>
</feature>
<proteinExistence type="predicted"/>
<evidence type="ECO:0000256" key="1">
    <source>
        <dbReference type="SAM" id="MobiDB-lite"/>
    </source>
</evidence>
<sequence>MEPLLTSLMASVDRHQLCWYCPTRSHSQHPNFDPSKPHPKLAENSATSPQHKSNKRGTKVVDFILENSKHFFYCRSGNNISRGELVYENSHSMFACSARNISCRCWCLSRQS</sequence>
<evidence type="ECO:0000313" key="3">
    <source>
        <dbReference type="Proteomes" id="UP001372338"/>
    </source>
</evidence>
<dbReference type="EMBL" id="JAYWIO010000008">
    <property type="protein sequence ID" value="KAK7243621.1"/>
    <property type="molecule type" value="Genomic_DNA"/>
</dbReference>
<accession>A0AAN9E052</accession>
<dbReference type="Proteomes" id="UP001372338">
    <property type="component" value="Unassembled WGS sequence"/>
</dbReference>
<protein>
    <submittedName>
        <fullName evidence="2">Uncharacterized protein</fullName>
    </submittedName>
</protein>
<gene>
    <name evidence="2" type="ORF">RIF29_38427</name>
</gene>
<evidence type="ECO:0000313" key="2">
    <source>
        <dbReference type="EMBL" id="KAK7243621.1"/>
    </source>
</evidence>
<name>A0AAN9E052_CROPI</name>
<keyword evidence="3" id="KW-1185">Reference proteome</keyword>
<dbReference type="AlphaFoldDB" id="A0AAN9E052"/>
<reference evidence="2 3" key="1">
    <citation type="submission" date="2024-01" db="EMBL/GenBank/DDBJ databases">
        <title>The genomes of 5 underutilized Papilionoideae crops provide insights into root nodulation and disease resistanc.</title>
        <authorList>
            <person name="Yuan L."/>
        </authorList>
    </citation>
    <scope>NUCLEOTIDE SEQUENCE [LARGE SCALE GENOMIC DNA]</scope>
    <source>
        <strain evidence="2">ZHUSHIDOU_FW_LH</strain>
        <tissue evidence="2">Leaf</tissue>
    </source>
</reference>